<dbReference type="Pfam" id="PF05973">
    <property type="entry name" value="Gp49"/>
    <property type="match status" value="1"/>
</dbReference>
<evidence type="ECO:0000313" key="1">
    <source>
        <dbReference type="EMBL" id="MRX46277.1"/>
    </source>
</evidence>
<dbReference type="Gene3D" id="3.30.2310.20">
    <property type="entry name" value="RelE-like"/>
    <property type="match status" value="1"/>
</dbReference>
<sequence>MKVREVVAFKDYFENFLREQPIKVQDKIFKIIEAIETLERVPSNYLKFLVGTNGLYEARIQLGSNIWRVFCFFDDDKLVILLNGFQKKTQKTPKNEIQKALHLMDEYFNSKMKGYGNKKLERD</sequence>
<gene>
    <name evidence="1" type="ORF">GJJ64_03655</name>
</gene>
<dbReference type="RefSeq" id="WP_154286390.1">
    <property type="nucleotide sequence ID" value="NZ_WKJI01000001.1"/>
</dbReference>
<accession>A0A7K0FMN2</accession>
<dbReference type="EMBL" id="WKJI01000001">
    <property type="protein sequence ID" value="MRX46277.1"/>
    <property type="molecule type" value="Genomic_DNA"/>
</dbReference>
<reference evidence="1 2" key="1">
    <citation type="submission" date="2019-11" db="EMBL/GenBank/DDBJ databases">
        <authorList>
            <person name="Cheng Q."/>
            <person name="Yang Z."/>
        </authorList>
    </citation>
    <scope>NUCLEOTIDE SEQUENCE [LARGE SCALE GENOMIC DNA]</scope>
    <source>
        <strain evidence="1 2">HX-22-1</strain>
    </source>
</reference>
<name>A0A7K0FMN2_9SPHI</name>
<keyword evidence="2" id="KW-1185">Reference proteome</keyword>
<dbReference type="InterPro" id="IPR009241">
    <property type="entry name" value="HigB-like"/>
</dbReference>
<dbReference type="InterPro" id="IPR035093">
    <property type="entry name" value="RelE/ParE_toxin_dom_sf"/>
</dbReference>
<dbReference type="AlphaFoldDB" id="A0A7K0FMN2"/>
<proteinExistence type="predicted"/>
<evidence type="ECO:0000313" key="2">
    <source>
        <dbReference type="Proteomes" id="UP000462931"/>
    </source>
</evidence>
<organism evidence="1 2">
    <name type="scientific">Pedobacter puniceum</name>
    <dbReference type="NCBI Taxonomy" id="2666136"/>
    <lineage>
        <taxon>Bacteria</taxon>
        <taxon>Pseudomonadati</taxon>
        <taxon>Bacteroidota</taxon>
        <taxon>Sphingobacteriia</taxon>
        <taxon>Sphingobacteriales</taxon>
        <taxon>Sphingobacteriaceae</taxon>
        <taxon>Pedobacter</taxon>
    </lineage>
</organism>
<dbReference type="Proteomes" id="UP000462931">
    <property type="component" value="Unassembled WGS sequence"/>
</dbReference>
<dbReference type="SUPFAM" id="SSF143011">
    <property type="entry name" value="RelE-like"/>
    <property type="match status" value="1"/>
</dbReference>
<comment type="caution">
    <text evidence="1">The sequence shown here is derived from an EMBL/GenBank/DDBJ whole genome shotgun (WGS) entry which is preliminary data.</text>
</comment>
<protein>
    <submittedName>
        <fullName evidence="1">Type II toxin-antitoxin system RelE/ParE family toxin</fullName>
    </submittedName>
</protein>